<accession>A0A7X0IZY3</accession>
<organism evidence="2 3">
    <name type="scientific">Pedobacter cryoconitis</name>
    <dbReference type="NCBI Taxonomy" id="188932"/>
    <lineage>
        <taxon>Bacteria</taxon>
        <taxon>Pseudomonadati</taxon>
        <taxon>Bacteroidota</taxon>
        <taxon>Sphingobacteriia</taxon>
        <taxon>Sphingobacteriales</taxon>
        <taxon>Sphingobacteriaceae</taxon>
        <taxon>Pedobacter</taxon>
    </lineage>
</organism>
<dbReference type="EMBL" id="JACHCC010000002">
    <property type="protein sequence ID" value="MBB6498501.1"/>
    <property type="molecule type" value="Genomic_DNA"/>
</dbReference>
<dbReference type="RefSeq" id="WP_184622684.1">
    <property type="nucleotide sequence ID" value="NZ_JACHCC010000002.1"/>
</dbReference>
<dbReference type="SUPFAM" id="SSF53474">
    <property type="entry name" value="alpha/beta-Hydrolases"/>
    <property type="match status" value="1"/>
</dbReference>
<comment type="caution">
    <text evidence="2">The sequence shown here is derived from an EMBL/GenBank/DDBJ whole genome shotgun (WGS) entry which is preliminary data.</text>
</comment>
<dbReference type="InterPro" id="IPR029058">
    <property type="entry name" value="AB_hydrolase_fold"/>
</dbReference>
<gene>
    <name evidence="2" type="ORF">HDF25_000638</name>
</gene>
<dbReference type="Pfam" id="PF12697">
    <property type="entry name" value="Abhydrolase_6"/>
    <property type="match status" value="1"/>
</dbReference>
<dbReference type="Proteomes" id="UP000521017">
    <property type="component" value="Unassembled WGS sequence"/>
</dbReference>
<proteinExistence type="predicted"/>
<dbReference type="Gene3D" id="3.40.50.1820">
    <property type="entry name" value="alpha/beta hydrolase"/>
    <property type="match status" value="1"/>
</dbReference>
<dbReference type="PANTHER" id="PTHR37017:SF11">
    <property type="entry name" value="ESTERASE_LIPASE_THIOESTERASE DOMAIN-CONTAINING PROTEIN"/>
    <property type="match status" value="1"/>
</dbReference>
<protein>
    <submittedName>
        <fullName evidence="2">Pimeloyl-ACP methyl ester carboxylesterase</fullName>
    </submittedName>
</protein>
<evidence type="ECO:0000313" key="2">
    <source>
        <dbReference type="EMBL" id="MBB6498501.1"/>
    </source>
</evidence>
<dbReference type="InterPro" id="IPR000073">
    <property type="entry name" value="AB_hydrolase_1"/>
</dbReference>
<dbReference type="AlphaFoldDB" id="A0A7X0IZY3"/>
<name>A0A7X0IZY3_9SPHI</name>
<feature type="domain" description="AB hydrolase-1" evidence="1">
    <location>
        <begin position="6"/>
        <end position="216"/>
    </location>
</feature>
<reference evidence="2 3" key="1">
    <citation type="submission" date="2020-08" db="EMBL/GenBank/DDBJ databases">
        <title>Genomic Encyclopedia of Type Strains, Phase IV (KMG-V): Genome sequencing to study the core and pangenomes of soil and plant-associated prokaryotes.</title>
        <authorList>
            <person name="Whitman W."/>
        </authorList>
    </citation>
    <scope>NUCLEOTIDE SEQUENCE [LARGE SCALE GENOMIC DNA]</scope>
    <source>
        <strain evidence="2 3">M2T3</strain>
    </source>
</reference>
<evidence type="ECO:0000313" key="3">
    <source>
        <dbReference type="Proteomes" id="UP000521017"/>
    </source>
</evidence>
<dbReference type="PANTHER" id="PTHR37017">
    <property type="entry name" value="AB HYDROLASE-1 DOMAIN-CONTAINING PROTEIN-RELATED"/>
    <property type="match status" value="1"/>
</dbReference>
<evidence type="ECO:0000259" key="1">
    <source>
        <dbReference type="Pfam" id="PF12697"/>
    </source>
</evidence>
<sequence length="224" mass="24069">MKKANVVFVHGLWADGSSWNAIIPTLLNEGYEVVSVQNPLTTLADDVAATNRVLSRLEGPTILVGHSWGGFVITAAGNHPNVSGLVYVAAMAPDEGETLGELSEKYPAPASLHLSVEDGYVWLSKEGVQKHFAGDVPDSEAALIYSTQGPAALALFGDKMTNPAWKSKPSWYILAKNDHTINPELERIMANRMGAKLTELESSHVPMISQPEAVLKVIREAANA</sequence>
<dbReference type="InterPro" id="IPR052897">
    <property type="entry name" value="Sec-Metab_Biosynth_Hydrolase"/>
</dbReference>